<dbReference type="OrthoDB" id="2454651at2"/>
<keyword evidence="2" id="KW-1185">Reference proteome</keyword>
<gene>
    <name evidence="1" type="ORF">EV207_11876</name>
</gene>
<reference evidence="1 2" key="1">
    <citation type="submission" date="2019-03" db="EMBL/GenBank/DDBJ databases">
        <title>Genomic Encyclopedia of Type Strains, Phase IV (KMG-IV): sequencing the most valuable type-strain genomes for metagenomic binning, comparative biology and taxonomic classification.</title>
        <authorList>
            <person name="Goeker M."/>
        </authorList>
    </citation>
    <scope>NUCLEOTIDE SEQUENCE [LARGE SCALE GENOMIC DNA]</scope>
    <source>
        <strain evidence="1 2">DSM 19377</strain>
    </source>
</reference>
<sequence length="72" mass="8335">MSTYKDFLDEKAKIDALVEKGYVISKVTEHLDGTDVAFEKNEDLKEILQIRHADARKYFSSIILKQQSMINN</sequence>
<comment type="caution">
    <text evidence="1">The sequence shown here is derived from an EMBL/GenBank/DDBJ whole genome shotgun (WGS) entry which is preliminary data.</text>
</comment>
<organism evidence="1 2">
    <name type="scientific">Scopulibacillus darangshiensis</name>
    <dbReference type="NCBI Taxonomy" id="442528"/>
    <lineage>
        <taxon>Bacteria</taxon>
        <taxon>Bacillati</taxon>
        <taxon>Bacillota</taxon>
        <taxon>Bacilli</taxon>
        <taxon>Bacillales</taxon>
        <taxon>Sporolactobacillaceae</taxon>
        <taxon>Scopulibacillus</taxon>
    </lineage>
</organism>
<protein>
    <submittedName>
        <fullName evidence="1">Uncharacterized protein</fullName>
    </submittedName>
</protein>
<evidence type="ECO:0000313" key="1">
    <source>
        <dbReference type="EMBL" id="TCP27098.1"/>
    </source>
</evidence>
<dbReference type="EMBL" id="SLXK01000018">
    <property type="protein sequence ID" value="TCP27098.1"/>
    <property type="molecule type" value="Genomic_DNA"/>
</dbReference>
<dbReference type="Proteomes" id="UP000295416">
    <property type="component" value="Unassembled WGS sequence"/>
</dbReference>
<name>A0A4R2NZB9_9BACL</name>
<proteinExistence type="predicted"/>
<accession>A0A4R2NZB9</accession>
<dbReference type="AlphaFoldDB" id="A0A4R2NZB9"/>
<evidence type="ECO:0000313" key="2">
    <source>
        <dbReference type="Proteomes" id="UP000295416"/>
    </source>
</evidence>
<dbReference type="RefSeq" id="WP_132746573.1">
    <property type="nucleotide sequence ID" value="NZ_SLXK01000018.1"/>
</dbReference>